<evidence type="ECO:0008006" key="4">
    <source>
        <dbReference type="Google" id="ProtNLM"/>
    </source>
</evidence>
<gene>
    <name evidence="2" type="ORF">GCM10023091_31140</name>
</gene>
<feature type="signal peptide" evidence="1">
    <location>
        <begin position="1"/>
        <end position="19"/>
    </location>
</feature>
<dbReference type="InterPro" id="IPR035986">
    <property type="entry name" value="PKD_dom_sf"/>
</dbReference>
<comment type="caution">
    <text evidence="2">The sequence shown here is derived from an EMBL/GenBank/DDBJ whole genome shotgun (WGS) entry which is preliminary data.</text>
</comment>
<proteinExistence type="predicted"/>
<dbReference type="Proteomes" id="UP001501508">
    <property type="component" value="Unassembled WGS sequence"/>
</dbReference>
<evidence type="ECO:0000313" key="2">
    <source>
        <dbReference type="EMBL" id="GAA4443158.1"/>
    </source>
</evidence>
<name>A0ABP8M633_9BACT</name>
<reference evidence="3" key="1">
    <citation type="journal article" date="2019" name="Int. J. Syst. Evol. Microbiol.">
        <title>The Global Catalogue of Microorganisms (GCM) 10K type strain sequencing project: providing services to taxonomists for standard genome sequencing and annotation.</title>
        <authorList>
            <consortium name="The Broad Institute Genomics Platform"/>
            <consortium name="The Broad Institute Genome Sequencing Center for Infectious Disease"/>
            <person name="Wu L."/>
            <person name="Ma J."/>
        </authorList>
    </citation>
    <scope>NUCLEOTIDE SEQUENCE [LARGE SCALE GENOMIC DNA]</scope>
    <source>
        <strain evidence="3">JCM 31920</strain>
    </source>
</reference>
<evidence type="ECO:0000256" key="1">
    <source>
        <dbReference type="SAM" id="SignalP"/>
    </source>
</evidence>
<evidence type="ECO:0000313" key="3">
    <source>
        <dbReference type="Proteomes" id="UP001501508"/>
    </source>
</evidence>
<sequence>MKNFTQTLFLVLMVLTASGQGILPGLPPRPAKKDTAPGAVQAIHPETPLPKITGYANRGNSDARTAASCSRINYPAPAGWGATNYYTGATVGSDGWINGMNVYQDKAKAMYFDLSSGTETHLTEVYVGFGRTYSADPEKTINVRVYDGTSNRPGAVLGEVPFKMKEIMQHHAAGLYTSAVFRSPVQLPASRKIFVGVDFSNLRWNNTVKDTLSIISNTAGQTNPSAIWELQSDNNWYQYTTAGSWNLSASLYVHPFLASPPPSIALASSATSVCEGMTLNFSAAGSTFESGILWSSGNGNLVASDDNLGTAVFRFDTPGSQWVRLSVAGGGCSTVLNDSVQITVNANTSTTGLAASSNNIQPGTEVTFTGSVAGGVVNPVFGFHLNGTEVQKTTSNEWKSSTLQNGDVVQVFVTSAGACVGPSQPITVQVQLPVKLVRLDVTEREAGTRITWEVAEEENVSHYDIEAGTGGRTFRKIGNVKASGKAERKTYAFNDGALYGLSPVYYRLRIEDFDGSFTYSPILVFYPRHQVNLVKVYPNPGKAGRPLRIAIARSAQPVARVTLYTQAGLLAGAYTVEKTGDSSFSLPAETPGGIYFISCYSSEGALLQTCRLVVD</sequence>
<organism evidence="2 3">
    <name type="scientific">Ravibacter arvi</name>
    <dbReference type="NCBI Taxonomy" id="2051041"/>
    <lineage>
        <taxon>Bacteria</taxon>
        <taxon>Pseudomonadati</taxon>
        <taxon>Bacteroidota</taxon>
        <taxon>Cytophagia</taxon>
        <taxon>Cytophagales</taxon>
        <taxon>Spirosomataceae</taxon>
        <taxon>Ravibacter</taxon>
    </lineage>
</organism>
<dbReference type="EMBL" id="BAABEY010000029">
    <property type="protein sequence ID" value="GAA4443158.1"/>
    <property type="molecule type" value="Genomic_DNA"/>
</dbReference>
<keyword evidence="1" id="KW-0732">Signal</keyword>
<keyword evidence="3" id="KW-1185">Reference proteome</keyword>
<feature type="chain" id="PRO_5045156970" description="T9SS type A sorting domain-containing protein" evidence="1">
    <location>
        <begin position="20"/>
        <end position="615"/>
    </location>
</feature>
<accession>A0ABP8M633</accession>
<dbReference type="SUPFAM" id="SSF49299">
    <property type="entry name" value="PKD domain"/>
    <property type="match status" value="1"/>
</dbReference>
<dbReference type="InterPro" id="IPR013783">
    <property type="entry name" value="Ig-like_fold"/>
</dbReference>
<dbReference type="Gene3D" id="2.60.40.10">
    <property type="entry name" value="Immunoglobulins"/>
    <property type="match status" value="1"/>
</dbReference>
<protein>
    <recommendedName>
        <fullName evidence="4">T9SS type A sorting domain-containing protein</fullName>
    </recommendedName>
</protein>
<dbReference type="RefSeq" id="WP_345030864.1">
    <property type="nucleotide sequence ID" value="NZ_BAABEY010000029.1"/>
</dbReference>